<comment type="function">
    <text evidence="2">Flavin transferase that catalyzes the transfer of the FMN moiety of FAD and its covalent binding to the hydroxyl group of a threonine residue in a target flavoprotein.</text>
</comment>
<dbReference type="PANTHER" id="PTHR30040:SF2">
    <property type="entry name" value="FAD:PROTEIN FMN TRANSFERASE"/>
    <property type="match status" value="1"/>
</dbReference>
<evidence type="ECO:0000256" key="1">
    <source>
        <dbReference type="PIRNR" id="PIRNR006268"/>
    </source>
</evidence>
<keyword evidence="6" id="KW-1185">Reference proteome</keyword>
<organism evidence="3 5">
    <name type="scientific">Catenibacterium mitsuokai</name>
    <dbReference type="NCBI Taxonomy" id="100886"/>
    <lineage>
        <taxon>Bacteria</taxon>
        <taxon>Bacillati</taxon>
        <taxon>Bacillota</taxon>
        <taxon>Erysipelotrichia</taxon>
        <taxon>Erysipelotrichales</taxon>
        <taxon>Coprobacillaceae</taxon>
        <taxon>Catenibacterium</taxon>
    </lineage>
</organism>
<comment type="catalytic activity">
    <reaction evidence="1 2">
        <text>L-threonyl-[protein] + FAD = FMN-L-threonyl-[protein] + AMP + H(+)</text>
        <dbReference type="Rhea" id="RHEA:36847"/>
        <dbReference type="Rhea" id="RHEA-COMP:11060"/>
        <dbReference type="Rhea" id="RHEA-COMP:11061"/>
        <dbReference type="ChEBI" id="CHEBI:15378"/>
        <dbReference type="ChEBI" id="CHEBI:30013"/>
        <dbReference type="ChEBI" id="CHEBI:57692"/>
        <dbReference type="ChEBI" id="CHEBI:74257"/>
        <dbReference type="ChEBI" id="CHEBI:456215"/>
        <dbReference type="EC" id="2.7.1.180"/>
    </reaction>
</comment>
<dbReference type="GO" id="GO:0046872">
    <property type="term" value="F:metal ion binding"/>
    <property type="evidence" value="ECO:0007669"/>
    <property type="project" value="UniProtKB-UniRule"/>
</dbReference>
<comment type="caution">
    <text evidence="3">The sequence shown here is derived from an EMBL/GenBank/DDBJ whole genome shotgun (WGS) entry which is preliminary data.</text>
</comment>
<dbReference type="AlphaFoldDB" id="A0AAW4MQQ1"/>
<keyword evidence="2" id="KW-0449">Lipoprotein</keyword>
<dbReference type="EMBL" id="JAHOEL010000019">
    <property type="protein sequence ID" value="MBV3392518.1"/>
    <property type="molecule type" value="Genomic_DNA"/>
</dbReference>
<keyword evidence="1 2" id="KW-0460">Magnesium</keyword>
<evidence type="ECO:0000313" key="4">
    <source>
        <dbReference type="EMBL" id="MBV3392518.1"/>
    </source>
</evidence>
<dbReference type="EC" id="2.7.1.180" evidence="1 2"/>
<comment type="similarity">
    <text evidence="1 2">Belongs to the ApbE family.</text>
</comment>
<accession>A0AAW4MQQ1</accession>
<dbReference type="GO" id="GO:0005886">
    <property type="term" value="C:plasma membrane"/>
    <property type="evidence" value="ECO:0007669"/>
    <property type="project" value="UniProtKB-SubCell"/>
</dbReference>
<evidence type="ECO:0000313" key="3">
    <source>
        <dbReference type="EMBL" id="MBV3382458.1"/>
    </source>
</evidence>
<keyword evidence="1 2" id="KW-0285">Flavoprotein</keyword>
<keyword evidence="2" id="KW-0472">Membrane</keyword>
<dbReference type="Proteomes" id="UP001196408">
    <property type="component" value="Unassembled WGS sequence"/>
</dbReference>
<dbReference type="PROSITE" id="PS51257">
    <property type="entry name" value="PROKAR_LIPOPROTEIN"/>
    <property type="match status" value="1"/>
</dbReference>
<sequence>MKRILSLILCFSLLSGCKPNNEPITQKEFCLDTIVSITLYDSSSKKILNNCFDLCKKYELLFSTTNTNSELYQINHNKNKTQYQTISNELASVIKQGLYYSELSKGTFDITIGAVSSLWDFKSDQATLPDETLIKESLQSVNYQNIICDHKRILYKNPDTMIDLGAIAKGYIADKIKDYLIQHKFNNALINLGGNILCVGDKMTEGYRIGITNPQKIDESIISTKIEDKSVVTSGIYQRQMKVNHHVYHHILNPHTGYSYDNGLASVTIVSPSSIQGDALSTVCFSLGLEKGKALIESLDNVEACFIDTNNQITYTKEFNHS</sequence>
<keyword evidence="2" id="KW-1003">Cell membrane</keyword>
<keyword evidence="2" id="KW-0997">Cell inner membrane</keyword>
<keyword evidence="1 2" id="KW-0274">FAD</keyword>
<evidence type="ECO:0000256" key="2">
    <source>
        <dbReference type="RuleBase" id="RU363002"/>
    </source>
</evidence>
<comment type="cofactor">
    <cofactor evidence="2">
        <name>Mg(2+)</name>
        <dbReference type="ChEBI" id="CHEBI:18420"/>
    </cofactor>
</comment>
<dbReference type="RefSeq" id="WP_217747388.1">
    <property type="nucleotide sequence ID" value="NZ_JAHOEB010000019.1"/>
</dbReference>
<comment type="subcellular location">
    <subcellularLocation>
        <location evidence="2">Cell inner membrane</location>
        <topology evidence="2">Lipid-anchor</topology>
        <orientation evidence="2">Periplasmic side</orientation>
    </subcellularLocation>
</comment>
<keyword evidence="1 2" id="KW-0479">Metal-binding</keyword>
<gene>
    <name evidence="3" type="ORF">KSV97_04250</name>
    <name evidence="4" type="ORF">KSW06_04440</name>
</gene>
<dbReference type="EMBL" id="JAHOEF010000018">
    <property type="protein sequence ID" value="MBV3382458.1"/>
    <property type="molecule type" value="Genomic_DNA"/>
</dbReference>
<name>A0AAW4MQQ1_9FIRM</name>
<dbReference type="GO" id="GO:0016740">
    <property type="term" value="F:transferase activity"/>
    <property type="evidence" value="ECO:0007669"/>
    <property type="project" value="UniProtKB-UniRule"/>
</dbReference>
<dbReference type="PIRSF" id="PIRSF006268">
    <property type="entry name" value="ApbE"/>
    <property type="match status" value="1"/>
</dbReference>
<keyword evidence="1 2" id="KW-0808">Transferase</keyword>
<protein>
    <recommendedName>
        <fullName evidence="1 2">FAD:protein FMN transferase</fullName>
        <ecNumber evidence="1 2">2.7.1.180</ecNumber>
    </recommendedName>
    <alternativeName>
        <fullName evidence="1">Flavin transferase</fullName>
    </alternativeName>
</protein>
<reference evidence="3 6" key="1">
    <citation type="submission" date="2021-06" db="EMBL/GenBank/DDBJ databases">
        <title>Collection of gut derived symbiotic bacterial strains cultured from healthy donors.</title>
        <authorList>
            <person name="Lin H."/>
            <person name="Littmann E."/>
            <person name="Pamer E.G."/>
        </authorList>
    </citation>
    <scope>NUCLEOTIDE SEQUENCE</scope>
    <source>
        <strain evidence="4 6">MSK.21.70</strain>
        <strain evidence="3">MSK.21.82</strain>
    </source>
</reference>
<evidence type="ECO:0000313" key="6">
    <source>
        <dbReference type="Proteomes" id="UP001197492"/>
    </source>
</evidence>
<dbReference type="PANTHER" id="PTHR30040">
    <property type="entry name" value="THIAMINE BIOSYNTHESIS LIPOPROTEIN APBE"/>
    <property type="match status" value="1"/>
</dbReference>
<proteinExistence type="inferred from homology"/>
<dbReference type="Pfam" id="PF02424">
    <property type="entry name" value="ApbE"/>
    <property type="match status" value="1"/>
</dbReference>
<evidence type="ECO:0000313" key="5">
    <source>
        <dbReference type="Proteomes" id="UP001196408"/>
    </source>
</evidence>
<dbReference type="Proteomes" id="UP001197492">
    <property type="component" value="Unassembled WGS sequence"/>
</dbReference>
<dbReference type="InterPro" id="IPR024932">
    <property type="entry name" value="ApbE"/>
</dbReference>